<dbReference type="Proteomes" id="UP000321150">
    <property type="component" value="Unassembled WGS sequence"/>
</dbReference>
<accession>A0A511YDR4</accession>
<feature type="chain" id="PRO_5022111443" description="DUF2141 domain-containing protein" evidence="1">
    <location>
        <begin position="21"/>
        <end position="142"/>
    </location>
</feature>
<comment type="caution">
    <text evidence="2">The sequence shown here is derived from an EMBL/GenBank/DDBJ whole genome shotgun (WGS) entry which is preliminary data.</text>
</comment>
<protein>
    <recommendedName>
        <fullName evidence="4">DUF2141 domain-containing protein</fullName>
    </recommendedName>
</protein>
<dbReference type="EMBL" id="BJYI01000014">
    <property type="protein sequence ID" value="GEN73346.1"/>
    <property type="molecule type" value="Genomic_DNA"/>
</dbReference>
<feature type="signal peptide" evidence="1">
    <location>
        <begin position="1"/>
        <end position="20"/>
    </location>
</feature>
<dbReference type="RefSeq" id="WP_111955388.1">
    <property type="nucleotide sequence ID" value="NZ_BJYI01000014.1"/>
</dbReference>
<evidence type="ECO:0000256" key="1">
    <source>
        <dbReference type="SAM" id="SignalP"/>
    </source>
</evidence>
<dbReference type="OrthoDB" id="9788332at2"/>
<evidence type="ECO:0000313" key="3">
    <source>
        <dbReference type="Proteomes" id="UP000321150"/>
    </source>
</evidence>
<organism evidence="2 3">
    <name type="scientific">Chryseobacterium lathyri</name>
    <dbReference type="NCBI Taxonomy" id="395933"/>
    <lineage>
        <taxon>Bacteria</taxon>
        <taxon>Pseudomonadati</taxon>
        <taxon>Bacteroidota</taxon>
        <taxon>Flavobacteriia</taxon>
        <taxon>Flavobacteriales</taxon>
        <taxon>Weeksellaceae</taxon>
        <taxon>Chryseobacterium group</taxon>
        <taxon>Chryseobacterium</taxon>
    </lineage>
</organism>
<evidence type="ECO:0008006" key="4">
    <source>
        <dbReference type="Google" id="ProtNLM"/>
    </source>
</evidence>
<proteinExistence type="predicted"/>
<dbReference type="AlphaFoldDB" id="A0A511YDR4"/>
<gene>
    <name evidence="2" type="ORF">CLA01_34180</name>
</gene>
<reference evidence="2 3" key="1">
    <citation type="submission" date="2019-07" db="EMBL/GenBank/DDBJ databases">
        <title>Whole genome shotgun sequence of Chryseobacterium lathyri NBRC 105250.</title>
        <authorList>
            <person name="Hosoyama A."/>
            <person name="Uohara A."/>
            <person name="Ohji S."/>
            <person name="Ichikawa N."/>
        </authorList>
    </citation>
    <scope>NUCLEOTIDE SEQUENCE [LARGE SCALE GENOMIC DNA]</scope>
    <source>
        <strain evidence="2 3">NBRC 105250</strain>
    </source>
</reference>
<sequence>MKKLFQLPILALLFPLPLFSPKKFTLSLTINNIQSNGDIFIGLYDSSKKFGQIGSTFRTIKKTPVSSLLKVSWEDLPKNNYAIALFQDVNKNGKLDKNILGKPIEPYAFSNNVKPFLSAPSFDKCSFVLNANQEIEITLIQP</sequence>
<keyword evidence="1" id="KW-0732">Signal</keyword>
<name>A0A511YDR4_9FLAO</name>
<evidence type="ECO:0000313" key="2">
    <source>
        <dbReference type="EMBL" id="GEN73346.1"/>
    </source>
</evidence>
<dbReference type="Pfam" id="PF09912">
    <property type="entry name" value="DUF2141"/>
    <property type="match status" value="1"/>
</dbReference>
<dbReference type="InterPro" id="IPR018673">
    <property type="entry name" value="DUF2141"/>
</dbReference>